<gene>
    <name evidence="1" type="ORF">RRG08_040470</name>
</gene>
<sequence>MSRAEIKHVLQMADRRTDSHDSNFAGLFQTIQASFDYKQSDGKPLTHHSYFFLGIFHFKEGRLLTPIIESAPASETRLAERVALYYSPS</sequence>
<evidence type="ECO:0000313" key="1">
    <source>
        <dbReference type="EMBL" id="KAK3766951.1"/>
    </source>
</evidence>
<organism evidence="1 2">
    <name type="scientific">Elysia crispata</name>
    <name type="common">lettuce slug</name>
    <dbReference type="NCBI Taxonomy" id="231223"/>
    <lineage>
        <taxon>Eukaryota</taxon>
        <taxon>Metazoa</taxon>
        <taxon>Spiralia</taxon>
        <taxon>Lophotrochozoa</taxon>
        <taxon>Mollusca</taxon>
        <taxon>Gastropoda</taxon>
        <taxon>Heterobranchia</taxon>
        <taxon>Euthyneura</taxon>
        <taxon>Panpulmonata</taxon>
        <taxon>Sacoglossa</taxon>
        <taxon>Placobranchoidea</taxon>
        <taxon>Plakobranchidae</taxon>
        <taxon>Elysia</taxon>
    </lineage>
</organism>
<name>A0AAE1DDW2_9GAST</name>
<dbReference type="Proteomes" id="UP001283361">
    <property type="component" value="Unassembled WGS sequence"/>
</dbReference>
<dbReference type="AlphaFoldDB" id="A0AAE1DDW2"/>
<dbReference type="EMBL" id="JAWDGP010004190">
    <property type="protein sequence ID" value="KAK3766951.1"/>
    <property type="molecule type" value="Genomic_DNA"/>
</dbReference>
<protein>
    <submittedName>
        <fullName evidence="1">Uncharacterized protein</fullName>
    </submittedName>
</protein>
<reference evidence="1" key="1">
    <citation type="journal article" date="2023" name="G3 (Bethesda)">
        <title>A reference genome for the long-term kleptoplast-retaining sea slug Elysia crispata morphotype clarki.</title>
        <authorList>
            <person name="Eastman K.E."/>
            <person name="Pendleton A.L."/>
            <person name="Shaikh M.A."/>
            <person name="Suttiyut T."/>
            <person name="Ogas R."/>
            <person name="Tomko P."/>
            <person name="Gavelis G."/>
            <person name="Widhalm J.R."/>
            <person name="Wisecaver J.H."/>
        </authorList>
    </citation>
    <scope>NUCLEOTIDE SEQUENCE</scope>
    <source>
        <strain evidence="1">ECLA1</strain>
    </source>
</reference>
<evidence type="ECO:0000313" key="2">
    <source>
        <dbReference type="Proteomes" id="UP001283361"/>
    </source>
</evidence>
<comment type="caution">
    <text evidence="1">The sequence shown here is derived from an EMBL/GenBank/DDBJ whole genome shotgun (WGS) entry which is preliminary data.</text>
</comment>
<proteinExistence type="predicted"/>
<accession>A0AAE1DDW2</accession>
<keyword evidence="2" id="KW-1185">Reference proteome</keyword>